<comment type="similarity">
    <text evidence="4 9">Belongs to the NAD(P)-dependent epimerase/dehydratase family.</text>
</comment>
<accession>A0A1H4CF67</accession>
<dbReference type="RefSeq" id="WP_090531795.1">
    <property type="nucleotide sequence ID" value="NZ_FNRQ01000002.1"/>
</dbReference>
<dbReference type="OrthoDB" id="9803010at2"/>
<keyword evidence="9" id="KW-0119">Carbohydrate metabolism</keyword>
<proteinExistence type="inferred from homology"/>
<dbReference type="InterPro" id="IPR016040">
    <property type="entry name" value="NAD(P)-bd_dom"/>
</dbReference>
<evidence type="ECO:0000256" key="3">
    <source>
        <dbReference type="ARBA" id="ARBA00004947"/>
    </source>
</evidence>
<dbReference type="NCBIfam" id="NF007956">
    <property type="entry name" value="PRK10675.1"/>
    <property type="match status" value="1"/>
</dbReference>
<evidence type="ECO:0000256" key="9">
    <source>
        <dbReference type="RuleBase" id="RU366046"/>
    </source>
</evidence>
<dbReference type="Pfam" id="PF16363">
    <property type="entry name" value="GDP_Man_Dehyd"/>
    <property type="match status" value="1"/>
</dbReference>
<comment type="cofactor">
    <cofactor evidence="2 9">
        <name>NAD(+)</name>
        <dbReference type="ChEBI" id="CHEBI:57540"/>
    </cofactor>
</comment>
<dbReference type="InterPro" id="IPR005886">
    <property type="entry name" value="UDP_G4E"/>
</dbReference>
<dbReference type="Gene3D" id="3.40.50.720">
    <property type="entry name" value="NAD(P)-binding Rossmann-like Domain"/>
    <property type="match status" value="1"/>
</dbReference>
<dbReference type="InterPro" id="IPR036291">
    <property type="entry name" value="NAD(P)-bd_dom_sf"/>
</dbReference>
<comment type="subunit">
    <text evidence="9">Homodimer.</text>
</comment>
<dbReference type="Proteomes" id="UP000198638">
    <property type="component" value="Unassembled WGS sequence"/>
</dbReference>
<evidence type="ECO:0000256" key="7">
    <source>
        <dbReference type="ARBA" id="ARBA00023027"/>
    </source>
</evidence>
<dbReference type="Gene3D" id="3.90.25.10">
    <property type="entry name" value="UDP-galactose 4-epimerase, domain 1"/>
    <property type="match status" value="1"/>
</dbReference>
<reference evidence="12" key="1">
    <citation type="submission" date="2016-10" db="EMBL/GenBank/DDBJ databases">
        <authorList>
            <person name="Varghese N."/>
            <person name="Submissions S."/>
        </authorList>
    </citation>
    <scope>NUCLEOTIDE SEQUENCE [LARGE SCALE GENOMIC DNA]</scope>
    <source>
        <strain evidence="12">LMG 24000</strain>
    </source>
</reference>
<keyword evidence="8 9" id="KW-0413">Isomerase</keyword>
<evidence type="ECO:0000259" key="10">
    <source>
        <dbReference type="SMART" id="SM00822"/>
    </source>
</evidence>
<evidence type="ECO:0000256" key="5">
    <source>
        <dbReference type="ARBA" id="ARBA00013189"/>
    </source>
</evidence>
<dbReference type="NCBIfam" id="TIGR01179">
    <property type="entry name" value="galE"/>
    <property type="match status" value="1"/>
</dbReference>
<dbReference type="AlphaFoldDB" id="A0A1H4CF67"/>
<dbReference type="STRING" id="83784.SAMN05192564_102287"/>
<dbReference type="SMART" id="SM00822">
    <property type="entry name" value="PKS_KR"/>
    <property type="match status" value="1"/>
</dbReference>
<protein>
    <recommendedName>
        <fullName evidence="6 9">UDP-glucose 4-epimerase</fullName>
        <ecNumber evidence="5 9">5.1.3.2</ecNumber>
    </recommendedName>
</protein>
<dbReference type="UniPathway" id="UPA00214"/>
<dbReference type="InterPro" id="IPR057326">
    <property type="entry name" value="KR_dom"/>
</dbReference>
<comment type="pathway">
    <text evidence="3 9">Carbohydrate metabolism; galactose metabolism.</text>
</comment>
<evidence type="ECO:0000313" key="12">
    <source>
        <dbReference type="Proteomes" id="UP000198638"/>
    </source>
</evidence>
<dbReference type="EC" id="5.1.3.2" evidence="5 9"/>
<evidence type="ECO:0000256" key="4">
    <source>
        <dbReference type="ARBA" id="ARBA00007637"/>
    </source>
</evidence>
<gene>
    <name evidence="11" type="ORF">SAMN05192564_102287</name>
</gene>
<dbReference type="GO" id="GO:0003978">
    <property type="term" value="F:UDP-glucose 4-epimerase activity"/>
    <property type="evidence" value="ECO:0007669"/>
    <property type="project" value="UniProtKB-UniRule"/>
</dbReference>
<keyword evidence="12" id="KW-1185">Reference proteome</keyword>
<dbReference type="SUPFAM" id="SSF51735">
    <property type="entry name" value="NAD(P)-binding Rossmann-fold domains"/>
    <property type="match status" value="1"/>
</dbReference>
<dbReference type="GO" id="GO:0006012">
    <property type="term" value="P:galactose metabolic process"/>
    <property type="evidence" value="ECO:0007669"/>
    <property type="project" value="UniProtKB-UniPathway"/>
</dbReference>
<dbReference type="CDD" id="cd05247">
    <property type="entry name" value="UDP_G4E_1_SDR_e"/>
    <property type="match status" value="1"/>
</dbReference>
<sequence length="345" mass="37501">MSATNAKGTILVTGGAGFIGSHTCVELLNGGYDVVVIDNLVNSRPESLKRVERITGRTLAFHEADARDEAALKRIFDAHPVTAAIHFAALKAVGESVAKPIEYYRNNVDSLLVLLDVMRQRDVKQFVFSSSATVYGVPESSPIDESFPLSATNPYGQSKLIAEQVLRDLEVSDPSWRIATLRYFNPVGAHESGLIGEDPAGVPNNLMPYVAQVAVGKLEKLRVFGGDYDTPDGTGVRDYIHVVDLARGHLAALDALVKHDASFVVNLGTGQGYSVLDVVHAFEKASGKPVPYEIVARRPGDVAQCFANPVAAEKLLRWRAQFGIERMCADHWRWQSTNPKGFDAA</sequence>
<evidence type="ECO:0000313" key="11">
    <source>
        <dbReference type="EMBL" id="SEA59075.1"/>
    </source>
</evidence>
<evidence type="ECO:0000256" key="8">
    <source>
        <dbReference type="ARBA" id="ARBA00023235"/>
    </source>
</evidence>
<evidence type="ECO:0000256" key="2">
    <source>
        <dbReference type="ARBA" id="ARBA00001911"/>
    </source>
</evidence>
<dbReference type="PANTHER" id="PTHR43725">
    <property type="entry name" value="UDP-GLUCOSE 4-EPIMERASE"/>
    <property type="match status" value="1"/>
</dbReference>
<name>A0A1H4CF67_9BURK</name>
<dbReference type="PANTHER" id="PTHR43725:SF47">
    <property type="entry name" value="UDP-GLUCOSE 4-EPIMERASE"/>
    <property type="match status" value="1"/>
</dbReference>
<keyword evidence="7 9" id="KW-0520">NAD</keyword>
<comment type="catalytic activity">
    <reaction evidence="1 9">
        <text>UDP-alpha-D-glucose = UDP-alpha-D-galactose</text>
        <dbReference type="Rhea" id="RHEA:22168"/>
        <dbReference type="ChEBI" id="CHEBI:58885"/>
        <dbReference type="ChEBI" id="CHEBI:66914"/>
        <dbReference type="EC" id="5.1.3.2"/>
    </reaction>
</comment>
<dbReference type="GO" id="GO:0005829">
    <property type="term" value="C:cytosol"/>
    <property type="evidence" value="ECO:0007669"/>
    <property type="project" value="TreeGrafter"/>
</dbReference>
<organism evidence="11 12">
    <name type="scientific">Paraburkholderia sartisoli</name>
    <dbReference type="NCBI Taxonomy" id="83784"/>
    <lineage>
        <taxon>Bacteria</taxon>
        <taxon>Pseudomonadati</taxon>
        <taxon>Pseudomonadota</taxon>
        <taxon>Betaproteobacteria</taxon>
        <taxon>Burkholderiales</taxon>
        <taxon>Burkholderiaceae</taxon>
        <taxon>Paraburkholderia</taxon>
    </lineage>
</organism>
<feature type="domain" description="Ketoreductase" evidence="10">
    <location>
        <begin position="8"/>
        <end position="273"/>
    </location>
</feature>
<evidence type="ECO:0000256" key="1">
    <source>
        <dbReference type="ARBA" id="ARBA00000083"/>
    </source>
</evidence>
<evidence type="ECO:0000256" key="6">
    <source>
        <dbReference type="ARBA" id="ARBA00018569"/>
    </source>
</evidence>
<dbReference type="EMBL" id="FNRQ01000002">
    <property type="protein sequence ID" value="SEA59075.1"/>
    <property type="molecule type" value="Genomic_DNA"/>
</dbReference>